<comment type="similarity">
    <text evidence="2 9">Belongs to the ALAD family.</text>
</comment>
<dbReference type="UniPathway" id="UPA00251">
    <property type="reaction ID" value="UER00318"/>
</dbReference>
<evidence type="ECO:0000256" key="3">
    <source>
        <dbReference type="ARBA" id="ARBA00023133"/>
    </source>
</evidence>
<protein>
    <recommendedName>
        <fullName evidence="8">Delta-aminolevulinic acid dehydratase</fullName>
        <ecNumber evidence="8">4.2.1.24</ecNumber>
    </recommendedName>
</protein>
<evidence type="ECO:0000313" key="10">
    <source>
        <dbReference type="EMBL" id="POW17697.1"/>
    </source>
</evidence>
<gene>
    <name evidence="10" type="ORF">PSTT_00294</name>
</gene>
<dbReference type="GO" id="GO:0005829">
    <property type="term" value="C:cytosol"/>
    <property type="evidence" value="ECO:0007669"/>
    <property type="project" value="TreeGrafter"/>
</dbReference>
<dbReference type="SMART" id="SM01004">
    <property type="entry name" value="ALAD"/>
    <property type="match status" value="1"/>
</dbReference>
<keyword evidence="3" id="KW-0350">Heme biosynthesis</keyword>
<dbReference type="EC" id="4.2.1.24" evidence="8"/>
<dbReference type="InterPro" id="IPR030656">
    <property type="entry name" value="ALAD_AS"/>
</dbReference>
<reference evidence="10" key="1">
    <citation type="submission" date="2017-12" db="EMBL/GenBank/DDBJ databases">
        <title>Gene loss provides genomic basis for host adaptation in cereal stripe rust fungi.</title>
        <authorList>
            <person name="Xia C."/>
        </authorList>
    </citation>
    <scope>NUCLEOTIDE SEQUENCE [LARGE SCALE GENOMIC DNA]</scope>
    <source>
        <strain evidence="10">93-210</strain>
    </source>
</reference>
<dbReference type="VEuPathDB" id="FungiDB:PSHT_07027"/>
<dbReference type="PROSITE" id="PS00169">
    <property type="entry name" value="D_ALA_DEHYDRATASE"/>
    <property type="match status" value="1"/>
</dbReference>
<feature type="non-terminal residue" evidence="10">
    <location>
        <position position="699"/>
    </location>
</feature>
<organism evidence="10 11">
    <name type="scientific">Puccinia striiformis</name>
    <dbReference type="NCBI Taxonomy" id="27350"/>
    <lineage>
        <taxon>Eukaryota</taxon>
        <taxon>Fungi</taxon>
        <taxon>Dikarya</taxon>
        <taxon>Basidiomycota</taxon>
        <taxon>Pucciniomycotina</taxon>
        <taxon>Pucciniomycetes</taxon>
        <taxon>Pucciniales</taxon>
        <taxon>Pucciniaceae</taxon>
        <taxon>Puccinia</taxon>
    </lineage>
</organism>
<comment type="subunit">
    <text evidence="8">Homooctamer.</text>
</comment>
<dbReference type="InterPro" id="IPR001731">
    <property type="entry name" value="ALAD"/>
</dbReference>
<keyword evidence="5 8" id="KW-0627">Porphyrin biosynthesis</keyword>
<keyword evidence="11" id="KW-1185">Reference proteome</keyword>
<dbReference type="NCBIfam" id="NF006762">
    <property type="entry name" value="PRK09283.1"/>
    <property type="match status" value="1"/>
</dbReference>
<comment type="pathway">
    <text evidence="1">Porphyrin-containing compound metabolism; protoporphyrin-IX biosynthesis; coproporphyrinogen-III from 5-aminolevulinate: step 1/4.</text>
</comment>
<evidence type="ECO:0000256" key="9">
    <source>
        <dbReference type="RuleBase" id="RU004161"/>
    </source>
</evidence>
<dbReference type="GO" id="GO:0004655">
    <property type="term" value="F:porphobilinogen synthase activity"/>
    <property type="evidence" value="ECO:0007669"/>
    <property type="project" value="UniProtKB-EC"/>
</dbReference>
<comment type="catalytic activity">
    <reaction evidence="7 8">
        <text>2 5-aminolevulinate = porphobilinogen + 2 H2O + H(+)</text>
        <dbReference type="Rhea" id="RHEA:24064"/>
        <dbReference type="ChEBI" id="CHEBI:15377"/>
        <dbReference type="ChEBI" id="CHEBI:15378"/>
        <dbReference type="ChEBI" id="CHEBI:58126"/>
        <dbReference type="ChEBI" id="CHEBI:356416"/>
        <dbReference type="EC" id="4.2.1.24"/>
    </reaction>
</comment>
<dbReference type="Proteomes" id="UP000239156">
    <property type="component" value="Unassembled WGS sequence"/>
</dbReference>
<sequence length="699" mass="77561">MPIRSHDHFRLGLNVLEGFIRPFVEKGLRSVMLFGVPMNCQKDAVGTPADDENGPTILAIRLLKEKFPRLFVAADVCLCEYTDHGHCGFAPGQSGGEIDTPASVARIAAVALSYARAGADCVAPSDMMDGRIGAIKQALIDARLANRCCLMSYSAKFASALYGPFRAAACSAPSLGDRKGYQLPPNARGLARRAIIRDISEGADIIMVKPAQTYLDVVSEARSLAPSHPLACYQVSGEYAALLAGADAGVYELKSMVLETLDCMLRAGATLILTYFTPMLLDWLSGLSPGCLYAILQFRQSFCSNETVFLPSNGDSSCQNKHDSSNYSLAQPDLVDQSKSKEDFHISLSVIKYLQFSSMELSIAQTHYLKRQVIALSNAFVCPPSDIENKPGYILNLVIKILSKLDVTLGKIKFAIACIDPGLESKEFGQAKHFVCSRLGLITSMVTGHVCELLAACGSSMEEFGYTFAVDQPRKKAEVLKIKETCLDSINRTLEYLNKSELSFMQDALRAHIEMVNAAHKKFITFINRPAPKSATANPRLTCYLNGTGNRRAEIGKLRNQTYSTLSVIATIRLTRLFLEKMLKISTDTENFKMVTNLSSSEIFKFAGMTTTLSESIERLIQALCGEITQDQLQDIMTIHRANARLQCDPKRIFFAINHIFVSVDHQVEQPPHKIYYKNWFYEWNKLHWMVRQKFIDSF</sequence>
<dbReference type="SUPFAM" id="SSF51569">
    <property type="entry name" value="Aldolase"/>
    <property type="match status" value="1"/>
</dbReference>
<dbReference type="GO" id="GO:0006782">
    <property type="term" value="P:protoporphyrinogen IX biosynthetic process"/>
    <property type="evidence" value="ECO:0007669"/>
    <property type="project" value="UniProtKB-UniPathway"/>
</dbReference>
<evidence type="ECO:0000313" key="11">
    <source>
        <dbReference type="Proteomes" id="UP000239156"/>
    </source>
</evidence>
<dbReference type="PRINTS" id="PR00144">
    <property type="entry name" value="DALDHYDRTASE"/>
</dbReference>
<keyword evidence="4 8" id="KW-0456">Lyase</keyword>
<evidence type="ECO:0000256" key="2">
    <source>
        <dbReference type="ARBA" id="ARBA00008055"/>
    </source>
</evidence>
<evidence type="ECO:0000256" key="5">
    <source>
        <dbReference type="ARBA" id="ARBA00023244"/>
    </source>
</evidence>
<comment type="function">
    <text evidence="6">Catalyzes an early step in the biosynthesis of tetrapyrroles. Binds two molecules of 5-aminolevulinate per subunit, each at a distinct site, and catalyzes their condensation to form porphobilinogen.</text>
</comment>
<evidence type="ECO:0000256" key="8">
    <source>
        <dbReference type="RuleBase" id="RU000515"/>
    </source>
</evidence>
<evidence type="ECO:0000256" key="4">
    <source>
        <dbReference type="ARBA" id="ARBA00023239"/>
    </source>
</evidence>
<dbReference type="Pfam" id="PF00490">
    <property type="entry name" value="ALAD"/>
    <property type="match status" value="1"/>
</dbReference>
<dbReference type="InterPro" id="IPR013785">
    <property type="entry name" value="Aldolase_TIM"/>
</dbReference>
<dbReference type="VEuPathDB" id="FungiDB:PSTT_00294"/>
<evidence type="ECO:0000256" key="6">
    <source>
        <dbReference type="ARBA" id="ARBA00025628"/>
    </source>
</evidence>
<dbReference type="EMBL" id="PKSL01000002">
    <property type="protein sequence ID" value="POW17697.1"/>
    <property type="molecule type" value="Genomic_DNA"/>
</dbReference>
<evidence type="ECO:0000256" key="7">
    <source>
        <dbReference type="ARBA" id="ARBA00047651"/>
    </source>
</evidence>
<name>A0A2S4W7P2_9BASI</name>
<dbReference type="GO" id="GO:0008270">
    <property type="term" value="F:zinc ion binding"/>
    <property type="evidence" value="ECO:0007669"/>
    <property type="project" value="TreeGrafter"/>
</dbReference>
<dbReference type="AlphaFoldDB" id="A0A2S4W7P2"/>
<comment type="caution">
    <text evidence="10">The sequence shown here is derived from an EMBL/GenBank/DDBJ whole genome shotgun (WGS) entry which is preliminary data.</text>
</comment>
<proteinExistence type="inferred from homology"/>
<evidence type="ECO:0000256" key="1">
    <source>
        <dbReference type="ARBA" id="ARBA00004694"/>
    </source>
</evidence>
<dbReference type="Gene3D" id="3.20.20.70">
    <property type="entry name" value="Aldolase class I"/>
    <property type="match status" value="1"/>
</dbReference>
<accession>A0A2S4W7P2</accession>
<dbReference type="PANTHER" id="PTHR11458:SF0">
    <property type="entry name" value="DELTA-AMINOLEVULINIC ACID DEHYDRATASE"/>
    <property type="match status" value="1"/>
</dbReference>
<dbReference type="PANTHER" id="PTHR11458">
    <property type="entry name" value="DELTA-AMINOLEVULINIC ACID DEHYDRATASE"/>
    <property type="match status" value="1"/>
</dbReference>